<dbReference type="EMBL" id="CAAJGR010000083">
    <property type="protein sequence ID" value="VHO03514.1"/>
    <property type="molecule type" value="Genomic_DNA"/>
</dbReference>
<protein>
    <submittedName>
        <fullName evidence="1">Uncharacterized protein</fullName>
    </submittedName>
</protein>
<proteinExistence type="predicted"/>
<reference evidence="1" key="1">
    <citation type="submission" date="2019-04" db="EMBL/GenBank/DDBJ databases">
        <authorList>
            <person name="Brambilla D."/>
        </authorList>
    </citation>
    <scope>NUCLEOTIDE SEQUENCE</scope>
    <source>
        <strain evidence="1">BAL1</strain>
    </source>
</reference>
<organism evidence="1">
    <name type="scientific">Rheinheimera sp. BAL341</name>
    <dbReference type="NCBI Taxonomy" id="1708203"/>
    <lineage>
        <taxon>Bacteria</taxon>
        <taxon>Pseudomonadati</taxon>
        <taxon>Pseudomonadota</taxon>
        <taxon>Gammaproteobacteria</taxon>
        <taxon>Chromatiales</taxon>
        <taxon>Chromatiaceae</taxon>
        <taxon>Rheinheimera</taxon>
    </lineage>
</organism>
<evidence type="ECO:0000313" key="1">
    <source>
        <dbReference type="EMBL" id="VHO03514.1"/>
    </source>
</evidence>
<accession>A0A486XPJ9</accession>
<name>A0A486XPJ9_9GAMM</name>
<sequence length="40" mass="4608">MFYAKINPKFDKLNIKSTLSTIFISGLAHVYKKFAQTITE</sequence>
<gene>
    <name evidence="1" type="ORF">BAL341_1443</name>
</gene>
<dbReference type="AlphaFoldDB" id="A0A486XPJ9"/>